<evidence type="ECO:0000256" key="1">
    <source>
        <dbReference type="SAM" id="MobiDB-lite"/>
    </source>
</evidence>
<organism evidence="2 3">
    <name type="scientific">Exidia glandulosa HHB12029</name>
    <dbReference type="NCBI Taxonomy" id="1314781"/>
    <lineage>
        <taxon>Eukaryota</taxon>
        <taxon>Fungi</taxon>
        <taxon>Dikarya</taxon>
        <taxon>Basidiomycota</taxon>
        <taxon>Agaricomycotina</taxon>
        <taxon>Agaricomycetes</taxon>
        <taxon>Auriculariales</taxon>
        <taxon>Exidiaceae</taxon>
        <taxon>Exidia</taxon>
    </lineage>
</organism>
<gene>
    <name evidence="2" type="ORF">EXIGLDRAFT_71311</name>
</gene>
<protein>
    <submittedName>
        <fullName evidence="2">Uncharacterized protein</fullName>
    </submittedName>
</protein>
<keyword evidence="3" id="KW-1185">Reference proteome</keyword>
<sequence>MTWFGLRTQLSIAERNADSSTEEVDVPARSASRADETREASAAVPIPIAGTFHPAAPPEASRGSQPVAERSRANDVAKPTAPVAFDPTRQQKSRSPLSAMSRDASGTAVLAKLRVFPRSLVTRLWGKKGRK</sequence>
<feature type="region of interest" description="Disordered" evidence="1">
    <location>
        <begin position="13"/>
        <end position="104"/>
    </location>
</feature>
<reference evidence="2 3" key="1">
    <citation type="journal article" date="2016" name="Mol. Biol. Evol.">
        <title>Comparative Genomics of Early-Diverging Mushroom-Forming Fungi Provides Insights into the Origins of Lignocellulose Decay Capabilities.</title>
        <authorList>
            <person name="Nagy L.G."/>
            <person name="Riley R."/>
            <person name="Tritt A."/>
            <person name="Adam C."/>
            <person name="Daum C."/>
            <person name="Floudas D."/>
            <person name="Sun H."/>
            <person name="Yadav J.S."/>
            <person name="Pangilinan J."/>
            <person name="Larsson K.H."/>
            <person name="Matsuura K."/>
            <person name="Barry K."/>
            <person name="Labutti K."/>
            <person name="Kuo R."/>
            <person name="Ohm R.A."/>
            <person name="Bhattacharya S.S."/>
            <person name="Shirouzu T."/>
            <person name="Yoshinaga Y."/>
            <person name="Martin F.M."/>
            <person name="Grigoriev I.V."/>
            <person name="Hibbett D.S."/>
        </authorList>
    </citation>
    <scope>NUCLEOTIDE SEQUENCE [LARGE SCALE GENOMIC DNA]</scope>
    <source>
        <strain evidence="2 3">HHB12029</strain>
    </source>
</reference>
<proteinExistence type="predicted"/>
<dbReference type="Proteomes" id="UP000077266">
    <property type="component" value="Unassembled WGS sequence"/>
</dbReference>
<accession>A0A166MJC1</accession>
<dbReference type="AlphaFoldDB" id="A0A166MJC1"/>
<evidence type="ECO:0000313" key="2">
    <source>
        <dbReference type="EMBL" id="KZV78096.1"/>
    </source>
</evidence>
<evidence type="ECO:0000313" key="3">
    <source>
        <dbReference type="Proteomes" id="UP000077266"/>
    </source>
</evidence>
<feature type="compositionally biased region" description="Polar residues" evidence="1">
    <location>
        <begin position="88"/>
        <end position="98"/>
    </location>
</feature>
<dbReference type="EMBL" id="KV427130">
    <property type="protein sequence ID" value="KZV78096.1"/>
    <property type="molecule type" value="Genomic_DNA"/>
</dbReference>
<dbReference type="InParanoid" id="A0A166MJC1"/>
<name>A0A166MJC1_EXIGL</name>